<comment type="caution">
    <text evidence="3">The sequence shown here is derived from an EMBL/GenBank/DDBJ whole genome shotgun (WGS) entry which is preliminary data.</text>
</comment>
<feature type="compositionally biased region" description="Basic and acidic residues" evidence="1">
    <location>
        <begin position="590"/>
        <end position="602"/>
    </location>
</feature>
<dbReference type="Proteomes" id="UP000765509">
    <property type="component" value="Unassembled WGS sequence"/>
</dbReference>
<dbReference type="AlphaFoldDB" id="A0A9Q3BUX2"/>
<feature type="transmembrane region" description="Helical" evidence="2">
    <location>
        <begin position="542"/>
        <end position="565"/>
    </location>
</feature>
<evidence type="ECO:0000256" key="1">
    <source>
        <dbReference type="SAM" id="MobiDB-lite"/>
    </source>
</evidence>
<feature type="transmembrane region" description="Helical" evidence="2">
    <location>
        <begin position="457"/>
        <end position="488"/>
    </location>
</feature>
<dbReference type="OrthoDB" id="10564931at2759"/>
<keyword evidence="2" id="KW-0472">Membrane</keyword>
<sequence>MFQDFKQSLIWLGKQTWLYTELDSGEDARFIAATDTDVNDPEIRIALDQYLNQPVNVSCTMQEIFTMVNDVVFGNTSWHRESLEEAMSTTNTRRDQWIALFERLHFDQRTLKLILGSDRASRQAILSREEHLRPRLERCATQGEEVDHDPVVKRLYDYQEKVLNLLAAFNRDTEDALHHEIAKKGGVVGDYLAHKIDFCVQQRQRLVRGVKLLPHKTGSISNLEFFFVLLTTLGIVAINGGTEFFTYSSHEYVGVIRTGIGRPRSFLQLFIALFFFKSTDGWSLWEIGRQRSLGATLSFLLYIYAYAHREVYGRRNFVIGTAIGAVAFQILVQLGDLAMTRFMLLRIKKHAQPTLSWPSYLLQWAKRKFLPCNSFIGCGMSWPSRTFSETDKAIYAQLETLNSRHVAWAKGFVKSKPMSVCWMIYVRNRAVPRDVYAVLGGIDVKLVLNNDFWKKQILVILTVGVWAVSAVCTVGKWQIFTIITAFFAATSTKLQDLAFSPEQEVNTAFVVFCNMVGANIPALCGALIPYKFHHQWFEHSRIMAILMPPLFIISLWTDVFSAGLMKIPRYVRKVKSRRHNKQQAKFSLNDIEKGDDDQNQKS</sequence>
<evidence type="ECO:0000313" key="4">
    <source>
        <dbReference type="Proteomes" id="UP000765509"/>
    </source>
</evidence>
<gene>
    <name evidence="3" type="ORF">O181_011468</name>
</gene>
<feature type="transmembrane region" description="Helical" evidence="2">
    <location>
        <begin position="225"/>
        <end position="246"/>
    </location>
</feature>
<proteinExistence type="predicted"/>
<feature type="transmembrane region" description="Helical" evidence="2">
    <location>
        <begin position="508"/>
        <end position="530"/>
    </location>
</feature>
<evidence type="ECO:0000256" key="2">
    <source>
        <dbReference type="SAM" id="Phobius"/>
    </source>
</evidence>
<keyword evidence="4" id="KW-1185">Reference proteome</keyword>
<evidence type="ECO:0000313" key="3">
    <source>
        <dbReference type="EMBL" id="MBW0471753.1"/>
    </source>
</evidence>
<protein>
    <submittedName>
        <fullName evidence="3">Uncharacterized protein</fullName>
    </submittedName>
</protein>
<reference evidence="3" key="1">
    <citation type="submission" date="2021-03" db="EMBL/GenBank/DDBJ databases">
        <title>Draft genome sequence of rust myrtle Austropuccinia psidii MF-1, a brazilian biotype.</title>
        <authorList>
            <person name="Quecine M.C."/>
            <person name="Pachon D.M.R."/>
            <person name="Bonatelli M.L."/>
            <person name="Correr F.H."/>
            <person name="Franceschini L.M."/>
            <person name="Leite T.F."/>
            <person name="Margarido G.R.A."/>
            <person name="Almeida C.A."/>
            <person name="Ferrarezi J.A."/>
            <person name="Labate C.A."/>
        </authorList>
    </citation>
    <scope>NUCLEOTIDE SEQUENCE</scope>
    <source>
        <strain evidence="3">MF-1</strain>
    </source>
</reference>
<keyword evidence="2" id="KW-0812">Transmembrane</keyword>
<feature type="transmembrane region" description="Helical" evidence="2">
    <location>
        <begin position="319"/>
        <end position="339"/>
    </location>
</feature>
<feature type="region of interest" description="Disordered" evidence="1">
    <location>
        <begin position="581"/>
        <end position="602"/>
    </location>
</feature>
<keyword evidence="2" id="KW-1133">Transmembrane helix</keyword>
<dbReference type="EMBL" id="AVOT02002850">
    <property type="protein sequence ID" value="MBW0471753.1"/>
    <property type="molecule type" value="Genomic_DNA"/>
</dbReference>
<accession>A0A9Q3BUX2</accession>
<organism evidence="3 4">
    <name type="scientific">Austropuccinia psidii MF-1</name>
    <dbReference type="NCBI Taxonomy" id="1389203"/>
    <lineage>
        <taxon>Eukaryota</taxon>
        <taxon>Fungi</taxon>
        <taxon>Dikarya</taxon>
        <taxon>Basidiomycota</taxon>
        <taxon>Pucciniomycotina</taxon>
        <taxon>Pucciniomycetes</taxon>
        <taxon>Pucciniales</taxon>
        <taxon>Sphaerophragmiaceae</taxon>
        <taxon>Austropuccinia</taxon>
    </lineage>
</organism>
<name>A0A9Q3BUX2_9BASI</name>